<dbReference type="InterPro" id="IPR038377">
    <property type="entry name" value="Na/Glc_symporter_sf"/>
</dbReference>
<dbReference type="InterPro" id="IPR051163">
    <property type="entry name" value="Sodium:Solute_Symporter_SSF"/>
</dbReference>
<evidence type="ECO:0000313" key="8">
    <source>
        <dbReference type="EMBL" id="KAB7495314.1"/>
    </source>
</evidence>
<keyword evidence="9" id="KW-1185">Reference proteome</keyword>
<sequence>MAFLASKVKSIIQFSLTLGGISLGPIVGVYLLGFFVSFGNGKGAWIGMLTSYLILIWMYTGSALHEKSPKILPLSTDFCSDLLIGNDTIGQTLAINDSSNTFLLERYDSKESEEFR</sequence>
<evidence type="ECO:0000313" key="9">
    <source>
        <dbReference type="Proteomes" id="UP000326759"/>
    </source>
</evidence>
<evidence type="ECO:0000256" key="3">
    <source>
        <dbReference type="ARBA" id="ARBA00022475"/>
    </source>
</evidence>
<keyword evidence="2" id="KW-0813">Transport</keyword>
<feature type="transmembrane region" description="Helical" evidence="7">
    <location>
        <begin position="44"/>
        <end position="64"/>
    </location>
</feature>
<dbReference type="GO" id="GO:0005886">
    <property type="term" value="C:plasma membrane"/>
    <property type="evidence" value="ECO:0007669"/>
    <property type="project" value="UniProtKB-SubCell"/>
</dbReference>
<evidence type="ECO:0000256" key="6">
    <source>
        <dbReference type="ARBA" id="ARBA00023201"/>
    </source>
</evidence>
<dbReference type="EMBL" id="SEYY01022769">
    <property type="protein sequence ID" value="KAB7495314.1"/>
    <property type="molecule type" value="Genomic_DNA"/>
</dbReference>
<keyword evidence="6" id="KW-0739">Sodium transport</keyword>
<keyword evidence="7" id="KW-1133">Transmembrane helix</keyword>
<evidence type="ECO:0000256" key="5">
    <source>
        <dbReference type="ARBA" id="ARBA00023065"/>
    </source>
</evidence>
<gene>
    <name evidence="8" type="ORF">Anas_11618</name>
</gene>
<keyword evidence="7" id="KW-0472">Membrane</keyword>
<keyword evidence="4" id="KW-0915">Sodium</keyword>
<dbReference type="Gene3D" id="1.20.1730.10">
    <property type="entry name" value="Sodium/glucose cotransporter"/>
    <property type="match status" value="1"/>
</dbReference>
<dbReference type="PANTHER" id="PTHR42985">
    <property type="entry name" value="SODIUM-COUPLED MONOCARBOXYLATE TRANSPORTER"/>
    <property type="match status" value="1"/>
</dbReference>
<proteinExistence type="predicted"/>
<evidence type="ECO:0000256" key="7">
    <source>
        <dbReference type="SAM" id="Phobius"/>
    </source>
</evidence>
<evidence type="ECO:0000256" key="1">
    <source>
        <dbReference type="ARBA" id="ARBA00004651"/>
    </source>
</evidence>
<evidence type="ECO:0008006" key="10">
    <source>
        <dbReference type="Google" id="ProtNLM"/>
    </source>
</evidence>
<dbReference type="Proteomes" id="UP000326759">
    <property type="component" value="Unassembled WGS sequence"/>
</dbReference>
<comment type="caution">
    <text evidence="8">The sequence shown here is derived from an EMBL/GenBank/DDBJ whole genome shotgun (WGS) entry which is preliminary data.</text>
</comment>
<dbReference type="GO" id="GO:0006814">
    <property type="term" value="P:sodium ion transport"/>
    <property type="evidence" value="ECO:0007669"/>
    <property type="project" value="UniProtKB-KW"/>
</dbReference>
<organism evidence="8 9">
    <name type="scientific">Armadillidium nasatum</name>
    <dbReference type="NCBI Taxonomy" id="96803"/>
    <lineage>
        <taxon>Eukaryota</taxon>
        <taxon>Metazoa</taxon>
        <taxon>Ecdysozoa</taxon>
        <taxon>Arthropoda</taxon>
        <taxon>Crustacea</taxon>
        <taxon>Multicrustacea</taxon>
        <taxon>Malacostraca</taxon>
        <taxon>Eumalacostraca</taxon>
        <taxon>Peracarida</taxon>
        <taxon>Isopoda</taxon>
        <taxon>Oniscidea</taxon>
        <taxon>Crinocheta</taxon>
        <taxon>Armadillidiidae</taxon>
        <taxon>Armadillidium</taxon>
    </lineage>
</organism>
<comment type="subcellular location">
    <subcellularLocation>
        <location evidence="1">Cell membrane</location>
        <topology evidence="1">Multi-pass membrane protein</topology>
    </subcellularLocation>
</comment>
<keyword evidence="3" id="KW-1003">Cell membrane</keyword>
<name>A0A5N5SMK1_9CRUS</name>
<feature type="transmembrane region" description="Helical" evidence="7">
    <location>
        <begin position="12"/>
        <end position="38"/>
    </location>
</feature>
<accession>A0A5N5SMK1</accession>
<protein>
    <recommendedName>
        <fullName evidence="10">Sodium-coupled monocarboxylate transporter 2</fullName>
    </recommendedName>
</protein>
<dbReference type="GO" id="GO:0015293">
    <property type="term" value="F:symporter activity"/>
    <property type="evidence" value="ECO:0007669"/>
    <property type="project" value="TreeGrafter"/>
</dbReference>
<keyword evidence="7" id="KW-0812">Transmembrane</keyword>
<dbReference type="OrthoDB" id="6132759at2759"/>
<dbReference type="AlphaFoldDB" id="A0A5N5SMK1"/>
<feature type="non-terminal residue" evidence="8">
    <location>
        <position position="116"/>
    </location>
</feature>
<reference evidence="8 9" key="1">
    <citation type="journal article" date="2019" name="PLoS Biol.">
        <title>Sex chromosomes control vertical transmission of feminizing Wolbachia symbionts in an isopod.</title>
        <authorList>
            <person name="Becking T."/>
            <person name="Chebbi M.A."/>
            <person name="Giraud I."/>
            <person name="Moumen B."/>
            <person name="Laverre T."/>
            <person name="Caubet Y."/>
            <person name="Peccoud J."/>
            <person name="Gilbert C."/>
            <person name="Cordaux R."/>
        </authorList>
    </citation>
    <scope>NUCLEOTIDE SEQUENCE [LARGE SCALE GENOMIC DNA]</scope>
    <source>
        <strain evidence="8">ANa2</strain>
        <tissue evidence="8">Whole body excluding digestive tract and cuticle</tissue>
    </source>
</reference>
<evidence type="ECO:0000256" key="4">
    <source>
        <dbReference type="ARBA" id="ARBA00023053"/>
    </source>
</evidence>
<evidence type="ECO:0000256" key="2">
    <source>
        <dbReference type="ARBA" id="ARBA00022448"/>
    </source>
</evidence>
<keyword evidence="5" id="KW-0406">Ion transport</keyword>
<dbReference type="PANTHER" id="PTHR42985:SF40">
    <property type="entry name" value="LD47995P-RELATED"/>
    <property type="match status" value="1"/>
</dbReference>